<name>A0ABQ2GBZ5_9ACTN</name>
<gene>
    <name evidence="2" type="ORF">GCM10011589_45200</name>
</gene>
<accession>A0ABQ2GBZ5</accession>
<keyword evidence="3" id="KW-1185">Reference proteome</keyword>
<evidence type="ECO:0000313" key="2">
    <source>
        <dbReference type="EMBL" id="GGL83797.1"/>
    </source>
</evidence>
<evidence type="ECO:0000313" key="3">
    <source>
        <dbReference type="Proteomes" id="UP000648663"/>
    </source>
</evidence>
<feature type="region of interest" description="Disordered" evidence="1">
    <location>
        <begin position="1"/>
        <end position="55"/>
    </location>
</feature>
<organism evidence="2 3">
    <name type="scientific">Modestobacter marinus</name>
    <dbReference type="NCBI Taxonomy" id="477641"/>
    <lineage>
        <taxon>Bacteria</taxon>
        <taxon>Bacillati</taxon>
        <taxon>Actinomycetota</taxon>
        <taxon>Actinomycetes</taxon>
        <taxon>Geodermatophilales</taxon>
        <taxon>Geodermatophilaceae</taxon>
        <taxon>Modestobacter</taxon>
    </lineage>
</organism>
<proteinExistence type="predicted"/>
<dbReference type="EMBL" id="BMMI01000012">
    <property type="protein sequence ID" value="GGL83797.1"/>
    <property type="molecule type" value="Genomic_DNA"/>
</dbReference>
<sequence>MGAAAELTGALSPGWGAGRPATALQPVSPAHQPPAPASPAGAAMTHALRPAPHAGRPSDFPAFDLLFLSVAVSRVDLTNPGA</sequence>
<protein>
    <submittedName>
        <fullName evidence="2">Uncharacterized protein</fullName>
    </submittedName>
</protein>
<comment type="caution">
    <text evidence="2">The sequence shown here is derived from an EMBL/GenBank/DDBJ whole genome shotgun (WGS) entry which is preliminary data.</text>
</comment>
<evidence type="ECO:0000256" key="1">
    <source>
        <dbReference type="SAM" id="MobiDB-lite"/>
    </source>
</evidence>
<reference evidence="3" key="1">
    <citation type="journal article" date="2019" name="Int. J. Syst. Evol. Microbiol.">
        <title>The Global Catalogue of Microorganisms (GCM) 10K type strain sequencing project: providing services to taxonomists for standard genome sequencing and annotation.</title>
        <authorList>
            <consortium name="The Broad Institute Genomics Platform"/>
            <consortium name="The Broad Institute Genome Sequencing Center for Infectious Disease"/>
            <person name="Wu L."/>
            <person name="Ma J."/>
        </authorList>
    </citation>
    <scope>NUCLEOTIDE SEQUENCE [LARGE SCALE GENOMIC DNA]</scope>
    <source>
        <strain evidence="3">CGMCC 4.5581</strain>
    </source>
</reference>
<dbReference type="Proteomes" id="UP000648663">
    <property type="component" value="Unassembled WGS sequence"/>
</dbReference>